<dbReference type="InterPro" id="IPR050346">
    <property type="entry name" value="FMO-like"/>
</dbReference>
<evidence type="ECO:0000256" key="3">
    <source>
        <dbReference type="ARBA" id="ARBA00023002"/>
    </source>
</evidence>
<dbReference type="GO" id="GO:0016491">
    <property type="term" value="F:oxidoreductase activity"/>
    <property type="evidence" value="ECO:0007669"/>
    <property type="project" value="UniProtKB-KW"/>
</dbReference>
<dbReference type="EMBL" id="PDLN01000016">
    <property type="protein sequence ID" value="RDW64067.1"/>
    <property type="molecule type" value="Genomic_DNA"/>
</dbReference>
<reference evidence="4 5" key="1">
    <citation type="journal article" date="2018" name="IMA Fungus">
        <title>IMA Genome-F 9: Draft genome sequence of Annulohypoxylon stygium, Aspergillus mulundensis, Berkeleyomyces basicola (syn. Thielaviopsis basicola), Ceratocystis smalleyi, two Cercospora beticola strains, Coleophoma cylindrospora, Fusarium fracticaudum, Phialophora cf. hyalina, and Morchella septimelata.</title>
        <authorList>
            <person name="Wingfield B.D."/>
            <person name="Bills G.F."/>
            <person name="Dong Y."/>
            <person name="Huang W."/>
            <person name="Nel W.J."/>
            <person name="Swalarsk-Parry B.S."/>
            <person name="Vaghefi N."/>
            <person name="Wilken P.M."/>
            <person name="An Z."/>
            <person name="de Beer Z.W."/>
            <person name="De Vos L."/>
            <person name="Chen L."/>
            <person name="Duong T.A."/>
            <person name="Gao Y."/>
            <person name="Hammerbacher A."/>
            <person name="Kikkert J.R."/>
            <person name="Li Y."/>
            <person name="Li H."/>
            <person name="Li K."/>
            <person name="Li Q."/>
            <person name="Liu X."/>
            <person name="Ma X."/>
            <person name="Naidoo K."/>
            <person name="Pethybridge S.J."/>
            <person name="Sun J."/>
            <person name="Steenkamp E.T."/>
            <person name="van der Nest M.A."/>
            <person name="van Wyk S."/>
            <person name="Wingfield M.J."/>
            <person name="Xiong C."/>
            <person name="Yue Q."/>
            <person name="Zhang X."/>
        </authorList>
    </citation>
    <scope>NUCLEOTIDE SEQUENCE [LARGE SCALE GENOMIC DNA]</scope>
    <source>
        <strain evidence="4 5">BP5796</strain>
    </source>
</reference>
<evidence type="ECO:0000313" key="4">
    <source>
        <dbReference type="EMBL" id="RDW64067.1"/>
    </source>
</evidence>
<dbReference type="SUPFAM" id="SSF51905">
    <property type="entry name" value="FAD/NAD(P)-binding domain"/>
    <property type="match status" value="1"/>
</dbReference>
<accession>A0A3D8QQL7</accession>
<organism evidence="4 5">
    <name type="scientific">Coleophoma crateriformis</name>
    <dbReference type="NCBI Taxonomy" id="565419"/>
    <lineage>
        <taxon>Eukaryota</taxon>
        <taxon>Fungi</taxon>
        <taxon>Dikarya</taxon>
        <taxon>Ascomycota</taxon>
        <taxon>Pezizomycotina</taxon>
        <taxon>Leotiomycetes</taxon>
        <taxon>Helotiales</taxon>
        <taxon>Dermateaceae</taxon>
        <taxon>Coleophoma</taxon>
    </lineage>
</organism>
<name>A0A3D8QQL7_9HELO</name>
<keyword evidence="5" id="KW-1185">Reference proteome</keyword>
<evidence type="ECO:0000313" key="5">
    <source>
        <dbReference type="Proteomes" id="UP000256328"/>
    </source>
</evidence>
<protein>
    <recommendedName>
        <fullName evidence="6">FAD/NAD(P)-binding domain-containing protein</fullName>
    </recommendedName>
</protein>
<dbReference type="AlphaFoldDB" id="A0A3D8QQL7"/>
<dbReference type="InterPro" id="IPR036188">
    <property type="entry name" value="FAD/NAD-bd_sf"/>
</dbReference>
<evidence type="ECO:0008006" key="6">
    <source>
        <dbReference type="Google" id="ProtNLM"/>
    </source>
</evidence>
<dbReference type="PANTHER" id="PTHR23023">
    <property type="entry name" value="DIMETHYLANILINE MONOOXYGENASE"/>
    <property type="match status" value="1"/>
</dbReference>
<keyword evidence="3" id="KW-0560">Oxidoreductase</keyword>
<dbReference type="Proteomes" id="UP000256328">
    <property type="component" value="Unassembled WGS sequence"/>
</dbReference>
<sequence length="334" mass="37023">MPPALAVSGPPINPSRALLRSAYSDGRFFGFRDVQGARDGDVPGYFRRTGQPVYQKFGLLKYCRLNTTATSITRSSPGWNVTVKPTGNPSAEPEVLTCGKLIIATGITSRPKVPDLDLSSFDGLHMHSLALGKRHEELLADDIKSVTVIGGHKFALEAVGHCAALARRSSKAATKRVLGIFTPSVYYSSRWITRFFFSGRFWLGTWIMNAFWNKATSMLLSDHYTKSENAKKLKPNVSSFFWLVPAGTTLHDRDFETLRLIDEEKLIHVKRNHIESAQGRSVTLDSGEVLASDAIIYCTGWQSTTSDLFTPELAHELGLPIDPVEKPVSSQKHW</sequence>
<comment type="caution">
    <text evidence="4">The sequence shown here is derived from an EMBL/GenBank/DDBJ whole genome shotgun (WGS) entry which is preliminary data.</text>
</comment>
<dbReference type="Gene3D" id="3.50.50.60">
    <property type="entry name" value="FAD/NAD(P)-binding domain"/>
    <property type="match status" value="1"/>
</dbReference>
<keyword evidence="2" id="KW-0274">FAD</keyword>
<gene>
    <name evidence="4" type="ORF">BP5796_10569</name>
</gene>
<proteinExistence type="predicted"/>
<evidence type="ECO:0000256" key="2">
    <source>
        <dbReference type="ARBA" id="ARBA00022827"/>
    </source>
</evidence>
<evidence type="ECO:0000256" key="1">
    <source>
        <dbReference type="ARBA" id="ARBA00022630"/>
    </source>
</evidence>
<keyword evidence="1" id="KW-0285">Flavoprotein</keyword>
<dbReference type="OrthoDB" id="2915840at2759"/>